<dbReference type="WBParaSite" id="TMUE_1000004482.1">
    <property type="protein sequence ID" value="TMUE_1000004482.1"/>
    <property type="gene ID" value="WBGene00298973"/>
</dbReference>
<dbReference type="InterPro" id="IPR043502">
    <property type="entry name" value="DNA/RNA_pol_sf"/>
</dbReference>
<feature type="domain" description="Reverse transcriptase" evidence="2">
    <location>
        <begin position="233"/>
        <end position="339"/>
    </location>
</feature>
<dbReference type="GO" id="GO:0004523">
    <property type="term" value="F:RNA-DNA hybrid ribonuclease activity"/>
    <property type="evidence" value="ECO:0007669"/>
    <property type="project" value="InterPro"/>
</dbReference>
<dbReference type="CDD" id="cd00303">
    <property type="entry name" value="retropepsin_like"/>
    <property type="match status" value="1"/>
</dbReference>
<keyword evidence="1" id="KW-0233">DNA recombination</keyword>
<dbReference type="InterPro" id="IPR055475">
    <property type="entry name" value="DUF7047"/>
</dbReference>
<sequence length="554" mass="61138">MTKALPTVQVMVNGVYRRGLVDTGCSKCIAHVSCCDSWRDEQVTVVTVSGQPLHCMGVSVIRLQPSGGSEITVEAIVTNKRPLGFELILGMDGIAALGGVTVSSERRVNFGVGGTLAAAACNGGKIKLDELDFEATYNPTMRSWTARWKWTNGVQPTSLRNKVREYPPSDEARSKYEKELGEWIKNGWLVPYDESKLDPAKGLIPLMAVTQHNKGKAFTADSDVCAQKLRDWRKQGANVSVVDLKRAYLQIRVDRFLWPYQTVMHKGRRYCLTRLGFGLNVAPLIMKAVLSSVLSQDPVVKKGTSAYIDDILVNEDVVKARRVEQHLARFGLTCKPHKRVADGTRVLGQRVWGERGNLFWKRDADVCNAPARLTRRAVFSYCGKLTGHFPVCGWLRIAAAFIKRKANDVSTGWDQTIKNVELKNLVNEVASRVRANEPVRGKWNVSGKKAKVWVDTSSLAHGVAIEVGGCIVEDAAWLRSDEAGHINMAELDALIKGLNLAISWGMKNIEIMTDSATVHRWISDGLSGKARLKTKAASEMLIRSDAGKVVQQQG</sequence>
<dbReference type="Pfam" id="PF13456">
    <property type="entry name" value="RVT_3"/>
    <property type="match status" value="1"/>
</dbReference>
<dbReference type="GO" id="GO:0003676">
    <property type="term" value="F:nucleic acid binding"/>
    <property type="evidence" value="ECO:0007669"/>
    <property type="project" value="InterPro"/>
</dbReference>
<evidence type="ECO:0000259" key="4">
    <source>
        <dbReference type="Pfam" id="PF23088"/>
    </source>
</evidence>
<name>A0A5S6QBZ5_TRIMR</name>
<dbReference type="SUPFAM" id="SSF56672">
    <property type="entry name" value="DNA/RNA polymerases"/>
    <property type="match status" value="1"/>
</dbReference>
<dbReference type="Gene3D" id="2.40.70.10">
    <property type="entry name" value="Acid Proteases"/>
    <property type="match status" value="1"/>
</dbReference>
<dbReference type="InterPro" id="IPR002156">
    <property type="entry name" value="RNaseH_domain"/>
</dbReference>
<dbReference type="Pfam" id="PF00078">
    <property type="entry name" value="RVT_1"/>
    <property type="match status" value="1"/>
</dbReference>
<proteinExistence type="predicted"/>
<dbReference type="InterPro" id="IPR021109">
    <property type="entry name" value="Peptidase_aspartic_dom_sf"/>
</dbReference>
<protein>
    <submittedName>
        <fullName evidence="6">RNase H domain-containing protein</fullName>
    </submittedName>
</protein>
<dbReference type="Gene3D" id="3.10.10.10">
    <property type="entry name" value="HIV Type 1 Reverse Transcriptase, subunit A, domain 1"/>
    <property type="match status" value="1"/>
</dbReference>
<feature type="domain" description="DUF7047" evidence="4">
    <location>
        <begin position="374"/>
        <end position="434"/>
    </location>
</feature>
<dbReference type="InterPro" id="IPR043128">
    <property type="entry name" value="Rev_trsase/Diguanyl_cyclase"/>
</dbReference>
<dbReference type="Proteomes" id="UP000046395">
    <property type="component" value="Unassembled WGS sequence"/>
</dbReference>
<dbReference type="Gene3D" id="3.30.70.270">
    <property type="match status" value="1"/>
</dbReference>
<dbReference type="Gene3D" id="3.30.420.10">
    <property type="entry name" value="Ribonuclease H-like superfamily/Ribonuclease H"/>
    <property type="match status" value="1"/>
</dbReference>
<dbReference type="InterPro" id="IPR000477">
    <property type="entry name" value="RT_dom"/>
</dbReference>
<evidence type="ECO:0000313" key="5">
    <source>
        <dbReference type="Proteomes" id="UP000046395"/>
    </source>
</evidence>
<dbReference type="AlphaFoldDB" id="A0A5S6QBZ5"/>
<dbReference type="GO" id="GO:0006259">
    <property type="term" value="P:DNA metabolic process"/>
    <property type="evidence" value="ECO:0007669"/>
    <property type="project" value="UniProtKB-ARBA"/>
</dbReference>
<evidence type="ECO:0000259" key="3">
    <source>
        <dbReference type="Pfam" id="PF13456"/>
    </source>
</evidence>
<dbReference type="SUPFAM" id="SSF50630">
    <property type="entry name" value="Acid proteases"/>
    <property type="match status" value="1"/>
</dbReference>
<dbReference type="InterPro" id="IPR036397">
    <property type="entry name" value="RNaseH_sf"/>
</dbReference>
<accession>A0A5S6QBZ5</accession>
<evidence type="ECO:0000259" key="2">
    <source>
        <dbReference type="Pfam" id="PF00078"/>
    </source>
</evidence>
<organism evidence="5 6">
    <name type="scientific">Trichuris muris</name>
    <name type="common">Mouse whipworm</name>
    <dbReference type="NCBI Taxonomy" id="70415"/>
    <lineage>
        <taxon>Eukaryota</taxon>
        <taxon>Metazoa</taxon>
        <taxon>Ecdysozoa</taxon>
        <taxon>Nematoda</taxon>
        <taxon>Enoplea</taxon>
        <taxon>Dorylaimia</taxon>
        <taxon>Trichinellida</taxon>
        <taxon>Trichuridae</taxon>
        <taxon>Trichuris</taxon>
    </lineage>
</organism>
<dbReference type="Pfam" id="PF23088">
    <property type="entry name" value="DUF7047"/>
    <property type="match status" value="1"/>
</dbReference>
<evidence type="ECO:0000313" key="6">
    <source>
        <dbReference type="WBParaSite" id="TMUE_1000004482.1"/>
    </source>
</evidence>
<evidence type="ECO:0000256" key="1">
    <source>
        <dbReference type="ARBA" id="ARBA00023172"/>
    </source>
</evidence>
<reference evidence="6" key="1">
    <citation type="submission" date="2019-12" db="UniProtKB">
        <authorList>
            <consortium name="WormBaseParasite"/>
        </authorList>
    </citation>
    <scope>IDENTIFICATION</scope>
</reference>
<feature type="domain" description="RNase H type-1" evidence="3">
    <location>
        <begin position="484"/>
        <end position="525"/>
    </location>
</feature>
<keyword evidence="5" id="KW-1185">Reference proteome</keyword>